<dbReference type="RefSeq" id="WP_042509512.1">
    <property type="nucleotide sequence ID" value="NZ_LK021337.1"/>
</dbReference>
<evidence type="ECO:0000313" key="2">
    <source>
        <dbReference type="Proteomes" id="UP000028864"/>
    </source>
</evidence>
<reference evidence="1" key="1">
    <citation type="submission" date="2014-05" db="EMBL/GenBank/DDBJ databases">
        <authorList>
            <person name="Urmite Genomes"/>
        </authorList>
    </citation>
    <scope>NUCLEOTIDE SEQUENCE</scope>
    <source>
        <strain evidence="1">DSM 44074</strain>
    </source>
</reference>
<proteinExistence type="predicted"/>
<dbReference type="Proteomes" id="UP000028864">
    <property type="component" value="Unassembled WGS sequence"/>
</dbReference>
<dbReference type="AlphaFoldDB" id="A0AAV2WDT5"/>
<evidence type="ECO:0000313" key="1">
    <source>
        <dbReference type="EMBL" id="CDQ42419.1"/>
    </source>
</evidence>
<dbReference type="EMBL" id="LK021337">
    <property type="protein sequence ID" value="CDQ42419.1"/>
    <property type="molecule type" value="Genomic_DNA"/>
</dbReference>
<organism evidence="1 2">
    <name type="scientific">Mycolicibacterium neoaurum</name>
    <name type="common">Mycobacterium neoaurum</name>
    <dbReference type="NCBI Taxonomy" id="1795"/>
    <lineage>
        <taxon>Bacteria</taxon>
        <taxon>Bacillati</taxon>
        <taxon>Actinomycetota</taxon>
        <taxon>Actinomycetes</taxon>
        <taxon>Mycobacteriales</taxon>
        <taxon>Mycobacteriaceae</taxon>
        <taxon>Mycolicibacterium</taxon>
    </lineage>
</organism>
<reference evidence="1" key="2">
    <citation type="submission" date="2015-09" db="EMBL/GenBank/DDBJ databases">
        <title>Draft genome sequence of Mycobacterium neoaurum DSM 44074.</title>
        <authorList>
            <person name="Croce O."/>
            <person name="Robert C."/>
            <person name="Raoult D."/>
            <person name="Drancourt M."/>
        </authorList>
    </citation>
    <scope>NUCLEOTIDE SEQUENCE</scope>
    <source>
        <strain evidence="1">DSM 44074</strain>
    </source>
</reference>
<protein>
    <submittedName>
        <fullName evidence="1">Uncharacterized protein</fullName>
    </submittedName>
</protein>
<sequence>MAGIAHTAIGAGGIPNPAAAAVNCSCVGRIPGLRRKNTQPSVSARTRAANGTVLLSSGRDVVTCSPPLRCSRKPPSAPVASIGVVTPVKDTSIPSSTSSPAVRTTVRLSARGVIVAPLAVSGWPSAAVPGRIETAPAPSVALGWPTAPSDGFAGLVDGPYEQPARTTDTPISISAIRARAIRAGPLSHRMWSL</sequence>
<accession>A0AAV2WDT5</accession>
<gene>
    <name evidence="1" type="ORF">BN1047_00271</name>
</gene>
<name>A0AAV2WDT5_MYCNE</name>